<feature type="compositionally biased region" description="Gly residues" evidence="1">
    <location>
        <begin position="208"/>
        <end position="218"/>
    </location>
</feature>
<sequence length="281" mass="27411">MAHQSTLPKTIARVAIALPLAGALALAAPLAASAHVHVVPEQAPPGDYATLQFKVPTESATASTVKLEVDFPTAHPFTSVSYQPLAGWKTEVVESTLPSPVKTDDGTITKAVTKVIWTAAAGQGIAPGAFQLFTVSAGAVPDTASVELPATQTYSDGSVVKWNQATPASGEEPEHPAPVLFITEAPPADADQGIAGPTASASAEAAGSGSGSGSGTSGGSTASQSGSTSGVALGLGIGGLGLGVLAVVVAVAAYLRGGAGRRPAGTRTGAATAAPAESAGE</sequence>
<evidence type="ECO:0000313" key="6">
    <source>
        <dbReference type="Proteomes" id="UP001501594"/>
    </source>
</evidence>
<protein>
    <recommendedName>
        <fullName evidence="4">YncI copper-binding domain-containing protein</fullName>
    </recommendedName>
</protein>
<evidence type="ECO:0000256" key="2">
    <source>
        <dbReference type="SAM" id="Phobius"/>
    </source>
</evidence>
<dbReference type="Gene3D" id="2.60.40.2230">
    <property type="entry name" value="Uncharacterised protein YcnI-like PF07987, DUF1775"/>
    <property type="match status" value="1"/>
</dbReference>
<dbReference type="CDD" id="cd08545">
    <property type="entry name" value="YcnI_like"/>
    <property type="match status" value="1"/>
</dbReference>
<feature type="region of interest" description="Disordered" evidence="1">
    <location>
        <begin position="188"/>
        <end position="228"/>
    </location>
</feature>
<dbReference type="EMBL" id="BAABAU010000004">
    <property type="protein sequence ID" value="GAA4267270.1"/>
    <property type="molecule type" value="Genomic_DNA"/>
</dbReference>
<feature type="domain" description="YncI copper-binding" evidence="4">
    <location>
        <begin position="35"/>
        <end position="180"/>
    </location>
</feature>
<organism evidence="5 6">
    <name type="scientific">Frondihabitans peucedani</name>
    <dbReference type="NCBI Taxonomy" id="598626"/>
    <lineage>
        <taxon>Bacteria</taxon>
        <taxon>Bacillati</taxon>
        <taxon>Actinomycetota</taxon>
        <taxon>Actinomycetes</taxon>
        <taxon>Micrococcales</taxon>
        <taxon>Microbacteriaceae</taxon>
        <taxon>Frondihabitans</taxon>
    </lineage>
</organism>
<feature type="compositionally biased region" description="Low complexity" evidence="1">
    <location>
        <begin position="219"/>
        <end position="228"/>
    </location>
</feature>
<evidence type="ECO:0000256" key="1">
    <source>
        <dbReference type="SAM" id="MobiDB-lite"/>
    </source>
</evidence>
<comment type="caution">
    <text evidence="5">The sequence shown here is derived from an EMBL/GenBank/DDBJ whole genome shotgun (WGS) entry which is preliminary data.</text>
</comment>
<dbReference type="Proteomes" id="UP001501594">
    <property type="component" value="Unassembled WGS sequence"/>
</dbReference>
<name>A0ABP8E4X0_9MICO</name>
<keyword evidence="3" id="KW-0732">Signal</keyword>
<keyword evidence="6" id="KW-1185">Reference proteome</keyword>
<feature type="compositionally biased region" description="Low complexity" evidence="1">
    <location>
        <begin position="195"/>
        <end position="207"/>
    </location>
</feature>
<evidence type="ECO:0000259" key="4">
    <source>
        <dbReference type="Pfam" id="PF07987"/>
    </source>
</evidence>
<feature type="signal peptide" evidence="3">
    <location>
        <begin position="1"/>
        <end position="27"/>
    </location>
</feature>
<keyword evidence="2" id="KW-0472">Membrane</keyword>
<evidence type="ECO:0000256" key="3">
    <source>
        <dbReference type="SAM" id="SignalP"/>
    </source>
</evidence>
<keyword evidence="2" id="KW-1133">Transmembrane helix</keyword>
<proteinExistence type="predicted"/>
<feature type="transmembrane region" description="Helical" evidence="2">
    <location>
        <begin position="231"/>
        <end position="255"/>
    </location>
</feature>
<feature type="region of interest" description="Disordered" evidence="1">
    <location>
        <begin position="259"/>
        <end position="281"/>
    </location>
</feature>
<dbReference type="RefSeq" id="WP_344797414.1">
    <property type="nucleotide sequence ID" value="NZ_BAABAU010000004.1"/>
</dbReference>
<reference evidence="6" key="1">
    <citation type="journal article" date="2019" name="Int. J. Syst. Evol. Microbiol.">
        <title>The Global Catalogue of Microorganisms (GCM) 10K type strain sequencing project: providing services to taxonomists for standard genome sequencing and annotation.</title>
        <authorList>
            <consortium name="The Broad Institute Genomics Platform"/>
            <consortium name="The Broad Institute Genome Sequencing Center for Infectious Disease"/>
            <person name="Wu L."/>
            <person name="Ma J."/>
        </authorList>
    </citation>
    <scope>NUCLEOTIDE SEQUENCE [LARGE SCALE GENOMIC DNA]</scope>
    <source>
        <strain evidence="6">JCM 17442</strain>
    </source>
</reference>
<keyword evidence="2" id="KW-0812">Transmembrane</keyword>
<dbReference type="InterPro" id="IPR038507">
    <property type="entry name" value="YcnI-like_sf"/>
</dbReference>
<dbReference type="InterPro" id="IPR012533">
    <property type="entry name" value="YcnI-copper_dom"/>
</dbReference>
<dbReference type="Pfam" id="PF07987">
    <property type="entry name" value="DUF1775"/>
    <property type="match status" value="1"/>
</dbReference>
<gene>
    <name evidence="5" type="ORF">GCM10022256_28820</name>
</gene>
<evidence type="ECO:0000313" key="5">
    <source>
        <dbReference type="EMBL" id="GAA4267270.1"/>
    </source>
</evidence>
<feature type="chain" id="PRO_5045235418" description="YncI copper-binding domain-containing protein" evidence="3">
    <location>
        <begin position="28"/>
        <end position="281"/>
    </location>
</feature>
<accession>A0ABP8E4X0</accession>